<dbReference type="Gene3D" id="2.60.40.10">
    <property type="entry name" value="Immunoglobulins"/>
    <property type="match status" value="2"/>
</dbReference>
<evidence type="ECO:0000313" key="5">
    <source>
        <dbReference type="EMBL" id="ABK98792.1"/>
    </source>
</evidence>
<dbReference type="InterPro" id="IPR006860">
    <property type="entry name" value="FecR"/>
</dbReference>
<feature type="region of interest" description="Disordered" evidence="1">
    <location>
        <begin position="439"/>
        <end position="461"/>
    </location>
</feature>
<keyword evidence="3" id="KW-0732">Signal</keyword>
<dbReference type="Gene3D" id="2.60.120.1440">
    <property type="match status" value="1"/>
</dbReference>
<dbReference type="eggNOG" id="COG4254">
    <property type="taxonomic scope" value="Bacteria"/>
</dbReference>
<evidence type="ECO:0000256" key="1">
    <source>
        <dbReference type="SAM" id="MobiDB-lite"/>
    </source>
</evidence>
<keyword evidence="2" id="KW-0812">Transmembrane</keyword>
<evidence type="ECO:0000313" key="6">
    <source>
        <dbReference type="Proteomes" id="UP000006732"/>
    </source>
</evidence>
<accession>A1AN72</accession>
<dbReference type="InterPro" id="IPR036779">
    <property type="entry name" value="LysM_dom_sf"/>
</dbReference>
<dbReference type="SUPFAM" id="SSF54106">
    <property type="entry name" value="LysM domain"/>
    <property type="match status" value="1"/>
</dbReference>
<dbReference type="KEGG" id="ppd:Ppro_1169"/>
<evidence type="ECO:0000256" key="3">
    <source>
        <dbReference type="SAM" id="SignalP"/>
    </source>
</evidence>
<dbReference type="Gene3D" id="3.10.350.10">
    <property type="entry name" value="LysM domain"/>
    <property type="match status" value="1"/>
</dbReference>
<dbReference type="PANTHER" id="PTHR38731:SF3">
    <property type="entry name" value="BLL6125 PROTEIN"/>
    <property type="match status" value="1"/>
</dbReference>
<feature type="domain" description="LysM" evidence="4">
    <location>
        <begin position="32"/>
        <end position="79"/>
    </location>
</feature>
<evidence type="ECO:0000256" key="2">
    <source>
        <dbReference type="SAM" id="Phobius"/>
    </source>
</evidence>
<dbReference type="HOGENOM" id="CLU_036396_1_0_7"/>
<organism evidence="5 6">
    <name type="scientific">Pelobacter propionicus (strain DSM 2379 / NBRC 103807 / OttBd1)</name>
    <dbReference type="NCBI Taxonomy" id="338966"/>
    <lineage>
        <taxon>Bacteria</taxon>
        <taxon>Pseudomonadati</taxon>
        <taxon>Thermodesulfobacteriota</taxon>
        <taxon>Desulfuromonadia</taxon>
        <taxon>Desulfuromonadales</taxon>
        <taxon>Desulfuromonadaceae</taxon>
        <taxon>Pelobacter</taxon>
    </lineage>
</organism>
<dbReference type="CDD" id="cd00118">
    <property type="entry name" value="LysM"/>
    <property type="match status" value="1"/>
</dbReference>
<dbReference type="RefSeq" id="WP_011735094.1">
    <property type="nucleotide sequence ID" value="NC_008609.1"/>
</dbReference>
<gene>
    <name evidence="5" type="ordered locus">Ppro_1169</name>
</gene>
<reference evidence="5 6" key="1">
    <citation type="submission" date="2006-10" db="EMBL/GenBank/DDBJ databases">
        <title>Complete sequence of chromosome of Pelobacter propionicus DSM 2379.</title>
        <authorList>
            <consortium name="US DOE Joint Genome Institute"/>
            <person name="Copeland A."/>
            <person name="Lucas S."/>
            <person name="Lapidus A."/>
            <person name="Barry K."/>
            <person name="Detter J.C."/>
            <person name="Glavina del Rio T."/>
            <person name="Hammon N."/>
            <person name="Israni S."/>
            <person name="Dalin E."/>
            <person name="Tice H."/>
            <person name="Pitluck S."/>
            <person name="Saunders E."/>
            <person name="Brettin T."/>
            <person name="Bruce D."/>
            <person name="Han C."/>
            <person name="Tapia R."/>
            <person name="Schmutz J."/>
            <person name="Larimer F."/>
            <person name="Land M."/>
            <person name="Hauser L."/>
            <person name="Kyrpides N."/>
            <person name="Kim E."/>
            <person name="Lovley D."/>
            <person name="Richardson P."/>
        </authorList>
    </citation>
    <scope>NUCLEOTIDE SEQUENCE [LARGE SCALE GENOMIC DNA]</scope>
    <source>
        <strain evidence="6">DSM 2379 / NBRC 103807 / OttBd1</strain>
    </source>
</reference>
<feature type="signal peptide" evidence="3">
    <location>
        <begin position="1"/>
        <end position="25"/>
    </location>
</feature>
<dbReference type="AlphaFoldDB" id="A1AN72"/>
<keyword evidence="6" id="KW-1185">Reference proteome</keyword>
<dbReference type="Pfam" id="PF01476">
    <property type="entry name" value="LysM"/>
    <property type="match status" value="1"/>
</dbReference>
<dbReference type="InterPro" id="IPR013783">
    <property type="entry name" value="Ig-like_fold"/>
</dbReference>
<dbReference type="EMBL" id="CP000482">
    <property type="protein sequence ID" value="ABK98792.1"/>
    <property type="molecule type" value="Genomic_DNA"/>
</dbReference>
<keyword evidence="2" id="KW-1133">Transmembrane helix</keyword>
<dbReference type="PROSITE" id="PS51782">
    <property type="entry name" value="LYSM"/>
    <property type="match status" value="1"/>
</dbReference>
<keyword evidence="2" id="KW-0472">Membrane</keyword>
<dbReference type="eggNOG" id="COG1652">
    <property type="taxonomic scope" value="Bacteria"/>
</dbReference>
<proteinExistence type="predicted"/>
<protein>
    <submittedName>
        <fullName evidence="5">Peptidoglycan-binding LysM</fullName>
    </submittedName>
</protein>
<dbReference type="Pfam" id="PF04773">
    <property type="entry name" value="FecR"/>
    <property type="match status" value="1"/>
</dbReference>
<feature type="chain" id="PRO_5002631886" evidence="3">
    <location>
        <begin position="26"/>
        <end position="554"/>
    </location>
</feature>
<name>A1AN72_PELPD</name>
<feature type="transmembrane region" description="Helical" evidence="2">
    <location>
        <begin position="534"/>
        <end position="553"/>
    </location>
</feature>
<dbReference type="Proteomes" id="UP000006732">
    <property type="component" value="Chromosome"/>
</dbReference>
<dbReference type="InterPro" id="IPR018392">
    <property type="entry name" value="LysM"/>
</dbReference>
<dbReference type="PANTHER" id="PTHR38731">
    <property type="entry name" value="LIPL45-RELATED LIPOPROTEIN-RELATED"/>
    <property type="match status" value="1"/>
</dbReference>
<evidence type="ECO:0000259" key="4">
    <source>
        <dbReference type="PROSITE" id="PS51782"/>
    </source>
</evidence>
<sequence>MKSAMFRIMTVIALLACLLPVTALARDSSATVELTVVKRDTLISICRTYLRQPARWPEIGRLNRLGNNDLIRPGQRLIIPVELLKGVPLDGWVAFVRSEVMIREARRKEWRALRSGDPVRQGSLIRTGGEGAVEIVFDDGSSLYQHPDSTLDLSASQLKAGNHLFRRLFISAGRILVKVRNATGRDSRMEIRTPSAMAVARGTDFRVAADARKATTAEVLQGVVQVDALCRTVMVREGEGTLVRKGEPPLQPRKLLPPPRLTEAPHLYRGTPFRLSFQPVDGAVSHRLLLSRDREGRDLVRELLFRAGESPELSGLEDGVYYCQALSIDAYGLEGAFSAPVAVTLRANPLSPFIQEPHDGSTFTGGRVSFRWLKVGDAASYQLQISPDCSFAPSSVSLVDVADTSVQREFSDLGKQCFRIRSMAVDGFAGNWSDPLSFTLLPPPPAPPLEKPDQQGNKLHLRWPSQGEGVSYHVQLADNERFDSPLVDQRLAEPELSLDAPQRGGVYYVRTSSIDPQGNEGPFSPPQSFEVRRWWPFAAGGALGAAGLILLLVL</sequence>
<dbReference type="STRING" id="338966.Ppro_1169"/>